<sequence>MVSFKIFQIFLLVLVMVTLAACGSQSTEDHAAHGGAHSGDLQETTSSINTLPKFLKNQPEQTQQIYQIAGLSMDKLQWIPCYCGCGDEVGHKSNKNCFIKEVKSDGSVVWDDHGTRCGVCMQIALTTAQLSKDGKAIKEIRNIIDTQYNKGYAKPTDTPMPS</sequence>
<evidence type="ECO:0000313" key="2">
    <source>
        <dbReference type="EMBL" id="NHN33659.1"/>
    </source>
</evidence>
<name>A0ABX0JB69_9BACL</name>
<feature type="chain" id="PRO_5046914749" description="Lipoprotein" evidence="1">
    <location>
        <begin position="21"/>
        <end position="162"/>
    </location>
</feature>
<keyword evidence="3" id="KW-1185">Reference proteome</keyword>
<gene>
    <name evidence="2" type="ORF">G9U52_27965</name>
</gene>
<reference evidence="2" key="1">
    <citation type="submission" date="2020-03" db="EMBL/GenBank/DDBJ databases">
        <title>Draft sequencing of Paenibacilllus sp. S3N08.</title>
        <authorList>
            <person name="Kim D.-U."/>
        </authorList>
    </citation>
    <scope>NUCLEOTIDE SEQUENCE</scope>
    <source>
        <strain evidence="2">S3N08</strain>
    </source>
</reference>
<dbReference type="Proteomes" id="UP001165962">
    <property type="component" value="Unassembled WGS sequence"/>
</dbReference>
<dbReference type="InterPro" id="IPR025673">
    <property type="entry name" value="PCYCGC"/>
</dbReference>
<organism evidence="2 3">
    <name type="scientific">Paenibacillus agricola</name>
    <dbReference type="NCBI Taxonomy" id="2716264"/>
    <lineage>
        <taxon>Bacteria</taxon>
        <taxon>Bacillati</taxon>
        <taxon>Bacillota</taxon>
        <taxon>Bacilli</taxon>
        <taxon>Bacillales</taxon>
        <taxon>Paenibacillaceae</taxon>
        <taxon>Paenibacillus</taxon>
    </lineage>
</organism>
<protein>
    <recommendedName>
        <fullName evidence="4">Lipoprotein</fullName>
    </recommendedName>
</protein>
<accession>A0ABX0JB69</accession>
<evidence type="ECO:0000313" key="3">
    <source>
        <dbReference type="Proteomes" id="UP001165962"/>
    </source>
</evidence>
<evidence type="ECO:0008006" key="4">
    <source>
        <dbReference type="Google" id="ProtNLM"/>
    </source>
</evidence>
<comment type="caution">
    <text evidence="2">The sequence shown here is derived from an EMBL/GenBank/DDBJ whole genome shotgun (WGS) entry which is preliminary data.</text>
</comment>
<proteinExistence type="predicted"/>
<evidence type="ECO:0000256" key="1">
    <source>
        <dbReference type="SAM" id="SignalP"/>
    </source>
</evidence>
<dbReference type="EMBL" id="JAAOIW010000013">
    <property type="protein sequence ID" value="NHN33659.1"/>
    <property type="molecule type" value="Genomic_DNA"/>
</dbReference>
<keyword evidence="1" id="KW-0732">Signal</keyword>
<feature type="signal peptide" evidence="1">
    <location>
        <begin position="1"/>
        <end position="20"/>
    </location>
</feature>
<dbReference type="Pfam" id="PF13798">
    <property type="entry name" value="PCYCGC"/>
    <property type="match status" value="1"/>
</dbReference>
<dbReference type="PROSITE" id="PS51257">
    <property type="entry name" value="PROKAR_LIPOPROTEIN"/>
    <property type="match status" value="1"/>
</dbReference>